<reference evidence="11 12" key="1">
    <citation type="submission" date="2019-02" db="EMBL/GenBank/DDBJ databases">
        <title>Paenibacillus sp. nov., isolated from surface-sterilized tissue of Thalictrum simplex L.</title>
        <authorList>
            <person name="Tuo L."/>
        </authorList>
    </citation>
    <scope>NUCLEOTIDE SEQUENCE [LARGE SCALE GENOMIC DNA]</scope>
    <source>
        <strain evidence="11 12">N2SHLJ1</strain>
    </source>
</reference>
<dbReference type="OrthoDB" id="9791262at2"/>
<sequence>MTMKEQSTLKPVSNAADVYPSRVYPEPKLISRTDPVVYNHSIEQPVINEDQLAFYEENGYLFLEEFFDESQVQLWKEELARLWEQNKHEKKPEVIREPGGDEIRSIFAVHRDDEVFKQMAQHPSMQAIIKQILGSDVYVHQSRINFKQGFTGKEFYWHSDFETWHVEDGMPRMRALSCSIALEDNHANNGPLMVVPGSHQIFVSCVGQTPENNYKSSLRKQEYGVPDQESLKYLVRQGGIVAPVGKAGSVLLFDCNLMHGSNSNISPDPRSNVFIVYNSVHNKLGEPCSGQKPRPDFIASREA</sequence>
<evidence type="ECO:0000256" key="5">
    <source>
        <dbReference type="ARBA" id="ARBA00022723"/>
    </source>
</evidence>
<keyword evidence="5" id="KW-0479">Metal-binding</keyword>
<proteinExistence type="inferred from homology"/>
<evidence type="ECO:0000256" key="8">
    <source>
        <dbReference type="ARBA" id="ARBA00023004"/>
    </source>
</evidence>
<dbReference type="GO" id="GO:0005506">
    <property type="term" value="F:iron ion binding"/>
    <property type="evidence" value="ECO:0007669"/>
    <property type="project" value="UniProtKB-ARBA"/>
</dbReference>
<dbReference type="EC" id="1.14.11.55" evidence="10"/>
<dbReference type="Pfam" id="PF05721">
    <property type="entry name" value="PhyH"/>
    <property type="match status" value="1"/>
</dbReference>
<comment type="function">
    <text evidence="2">Involved in the biosynthesis of 5-hydroxyectoine, called compatible solute, which helps organisms to survive extreme osmotic stress by acting as a highly soluble organic osmolyte. Catalyzes the 2-oxoglutarate-dependent selective hydroxylation of L-ectoine to yield (4S,5S)-5-hydroxyectoine.</text>
</comment>
<organism evidence="11 12">
    <name type="scientific">Paenibacillus thalictri</name>
    <dbReference type="NCBI Taxonomy" id="2527873"/>
    <lineage>
        <taxon>Bacteria</taxon>
        <taxon>Bacillati</taxon>
        <taxon>Bacillota</taxon>
        <taxon>Bacilli</taxon>
        <taxon>Bacillales</taxon>
        <taxon>Paenibacillaceae</taxon>
        <taxon>Paenibacillus</taxon>
    </lineage>
</organism>
<evidence type="ECO:0000256" key="6">
    <source>
        <dbReference type="ARBA" id="ARBA00022964"/>
    </source>
</evidence>
<dbReference type="InterPro" id="IPR012774">
    <property type="entry name" value="EctD"/>
</dbReference>
<comment type="cofactor">
    <cofactor evidence="1">
        <name>Fe(2+)</name>
        <dbReference type="ChEBI" id="CHEBI:29033"/>
    </cofactor>
</comment>
<gene>
    <name evidence="11" type="primary">thpD</name>
    <name evidence="11" type="ORF">EYB31_38020</name>
</gene>
<dbReference type="RefSeq" id="WP_131018851.1">
    <property type="nucleotide sequence ID" value="NZ_SIRE01000045.1"/>
</dbReference>
<dbReference type="AlphaFoldDB" id="A0A4V2J306"/>
<keyword evidence="8" id="KW-0408">Iron</keyword>
<dbReference type="PANTHER" id="PTHR20883">
    <property type="entry name" value="PHYTANOYL-COA DIOXYGENASE DOMAIN CONTAINING 1"/>
    <property type="match status" value="1"/>
</dbReference>
<dbReference type="NCBIfam" id="TIGR02408">
    <property type="entry name" value="ectoine_ThpD"/>
    <property type="match status" value="1"/>
</dbReference>
<evidence type="ECO:0000256" key="3">
    <source>
        <dbReference type="ARBA" id="ARBA00007851"/>
    </source>
</evidence>
<dbReference type="EMBL" id="SIRE01000045">
    <property type="protein sequence ID" value="TBL68498.1"/>
    <property type="molecule type" value="Genomic_DNA"/>
</dbReference>
<keyword evidence="12" id="KW-1185">Reference proteome</keyword>
<dbReference type="GO" id="GO:0016706">
    <property type="term" value="F:2-oxoglutarate-dependent dioxygenase activity"/>
    <property type="evidence" value="ECO:0007669"/>
    <property type="project" value="InterPro"/>
</dbReference>
<evidence type="ECO:0000256" key="4">
    <source>
        <dbReference type="ARBA" id="ARBA00011738"/>
    </source>
</evidence>
<dbReference type="Gene3D" id="2.60.120.620">
    <property type="entry name" value="q2cbj1_9rhob like domain"/>
    <property type="match status" value="1"/>
</dbReference>
<comment type="similarity">
    <text evidence="3">Belongs to the PhyH family. EctD subfamily.</text>
</comment>
<comment type="catalytic activity">
    <reaction evidence="9">
        <text>L-ectoine + 2-oxoglutarate + O2 = 5-hydroxyectoine + succinate + CO2</text>
        <dbReference type="Rhea" id="RHEA:45740"/>
        <dbReference type="ChEBI" id="CHEBI:15379"/>
        <dbReference type="ChEBI" id="CHEBI:16526"/>
        <dbReference type="ChEBI" id="CHEBI:16810"/>
        <dbReference type="ChEBI" id="CHEBI:30031"/>
        <dbReference type="ChEBI" id="CHEBI:58515"/>
        <dbReference type="ChEBI" id="CHEBI:85413"/>
        <dbReference type="EC" id="1.14.11.55"/>
    </reaction>
</comment>
<name>A0A4V2J306_9BACL</name>
<comment type="caution">
    <text evidence="11">The sequence shown here is derived from an EMBL/GenBank/DDBJ whole genome shotgun (WGS) entry which is preliminary data.</text>
</comment>
<accession>A0A4V2J306</accession>
<keyword evidence="6" id="KW-0223">Dioxygenase</keyword>
<evidence type="ECO:0000256" key="9">
    <source>
        <dbReference type="ARBA" id="ARBA00049228"/>
    </source>
</evidence>
<evidence type="ECO:0000256" key="2">
    <source>
        <dbReference type="ARBA" id="ARBA00004063"/>
    </source>
</evidence>
<evidence type="ECO:0000313" key="11">
    <source>
        <dbReference type="EMBL" id="TBL68498.1"/>
    </source>
</evidence>
<evidence type="ECO:0000256" key="7">
    <source>
        <dbReference type="ARBA" id="ARBA00023002"/>
    </source>
</evidence>
<protein>
    <recommendedName>
        <fullName evidence="10">Ectoine hydroxylase</fullName>
        <ecNumber evidence="10">1.14.11.55</ecNumber>
    </recommendedName>
</protein>
<dbReference type="InterPro" id="IPR008775">
    <property type="entry name" value="Phytyl_CoA_dOase-like"/>
</dbReference>
<evidence type="ECO:0000256" key="10">
    <source>
        <dbReference type="NCBIfam" id="TIGR02408"/>
    </source>
</evidence>
<dbReference type="SUPFAM" id="SSF51197">
    <property type="entry name" value="Clavaminate synthase-like"/>
    <property type="match status" value="1"/>
</dbReference>
<dbReference type="PANTHER" id="PTHR20883:SF48">
    <property type="entry name" value="ECTOINE DIOXYGENASE"/>
    <property type="match status" value="1"/>
</dbReference>
<keyword evidence="7 11" id="KW-0560">Oxidoreductase</keyword>
<evidence type="ECO:0000256" key="1">
    <source>
        <dbReference type="ARBA" id="ARBA00001954"/>
    </source>
</evidence>
<comment type="subunit">
    <text evidence="4">Homodimer.</text>
</comment>
<evidence type="ECO:0000313" key="12">
    <source>
        <dbReference type="Proteomes" id="UP000293142"/>
    </source>
</evidence>
<dbReference type="Proteomes" id="UP000293142">
    <property type="component" value="Unassembled WGS sequence"/>
</dbReference>